<organism evidence="2 3">
    <name type="scientific">Amniculicola lignicola CBS 123094</name>
    <dbReference type="NCBI Taxonomy" id="1392246"/>
    <lineage>
        <taxon>Eukaryota</taxon>
        <taxon>Fungi</taxon>
        <taxon>Dikarya</taxon>
        <taxon>Ascomycota</taxon>
        <taxon>Pezizomycotina</taxon>
        <taxon>Dothideomycetes</taxon>
        <taxon>Pleosporomycetidae</taxon>
        <taxon>Pleosporales</taxon>
        <taxon>Amniculicolaceae</taxon>
        <taxon>Amniculicola</taxon>
    </lineage>
</organism>
<evidence type="ECO:0000313" key="3">
    <source>
        <dbReference type="Proteomes" id="UP000799779"/>
    </source>
</evidence>
<feature type="compositionally biased region" description="Polar residues" evidence="1">
    <location>
        <begin position="14"/>
        <end position="28"/>
    </location>
</feature>
<feature type="region of interest" description="Disordered" evidence="1">
    <location>
        <begin position="1"/>
        <end position="122"/>
    </location>
</feature>
<accession>A0A6A5X0B4</accession>
<gene>
    <name evidence="2" type="ORF">P154DRAFT_289041</name>
</gene>
<keyword evidence="3" id="KW-1185">Reference proteome</keyword>
<sequence length="316" mass="36025">MDRSDSGFDRSYCMKTSTTEEPTVQRSNTAPARRRKPRKTATESMIGQEMETQRPASEKQPNYQRRSTEPRRQSTASSSDRSTTKSRTRGNGSKPSSRRTSYTLVDPTRPTRHHRIKSSQTVPTVHRGVDDVLALHFRSCSLFQHPTHYSRHSGSSITPEVVEIQTNSTTTTPRPSTIAHVDSDHINPITDATVPKASDETVPTTELPCTTTHWMSHSTRKREYKRIDQANSGLRGLVRRIIPRCVSGPPPPRFYEKDQSDAGSVRRYRMDIDNEDHDEFDEKSTMPLRRQNSNVQLAVIPAPNMKQKDKKAWYCF</sequence>
<proteinExistence type="predicted"/>
<dbReference type="EMBL" id="ML977561">
    <property type="protein sequence ID" value="KAF2005921.1"/>
    <property type="molecule type" value="Genomic_DNA"/>
</dbReference>
<reference evidence="2" key="1">
    <citation type="journal article" date="2020" name="Stud. Mycol.">
        <title>101 Dothideomycetes genomes: a test case for predicting lifestyles and emergence of pathogens.</title>
        <authorList>
            <person name="Haridas S."/>
            <person name="Albert R."/>
            <person name="Binder M."/>
            <person name="Bloem J."/>
            <person name="Labutti K."/>
            <person name="Salamov A."/>
            <person name="Andreopoulos B."/>
            <person name="Baker S."/>
            <person name="Barry K."/>
            <person name="Bills G."/>
            <person name="Bluhm B."/>
            <person name="Cannon C."/>
            <person name="Castanera R."/>
            <person name="Culley D."/>
            <person name="Daum C."/>
            <person name="Ezra D."/>
            <person name="Gonzalez J."/>
            <person name="Henrissat B."/>
            <person name="Kuo A."/>
            <person name="Liang C."/>
            <person name="Lipzen A."/>
            <person name="Lutzoni F."/>
            <person name="Magnuson J."/>
            <person name="Mondo S."/>
            <person name="Nolan M."/>
            <person name="Ohm R."/>
            <person name="Pangilinan J."/>
            <person name="Park H.-J."/>
            <person name="Ramirez L."/>
            <person name="Alfaro M."/>
            <person name="Sun H."/>
            <person name="Tritt A."/>
            <person name="Yoshinaga Y."/>
            <person name="Zwiers L.-H."/>
            <person name="Turgeon B."/>
            <person name="Goodwin S."/>
            <person name="Spatafora J."/>
            <person name="Crous P."/>
            <person name="Grigoriev I."/>
        </authorList>
    </citation>
    <scope>NUCLEOTIDE SEQUENCE</scope>
    <source>
        <strain evidence="2">CBS 123094</strain>
    </source>
</reference>
<dbReference type="OrthoDB" id="5366332at2759"/>
<dbReference type="AlphaFoldDB" id="A0A6A5X0B4"/>
<feature type="compositionally biased region" description="Polar residues" evidence="1">
    <location>
        <begin position="90"/>
        <end position="103"/>
    </location>
</feature>
<dbReference type="Proteomes" id="UP000799779">
    <property type="component" value="Unassembled WGS sequence"/>
</dbReference>
<name>A0A6A5X0B4_9PLEO</name>
<evidence type="ECO:0000256" key="1">
    <source>
        <dbReference type="SAM" id="MobiDB-lite"/>
    </source>
</evidence>
<protein>
    <submittedName>
        <fullName evidence="2">Uncharacterized protein</fullName>
    </submittedName>
</protein>
<evidence type="ECO:0000313" key="2">
    <source>
        <dbReference type="EMBL" id="KAF2005921.1"/>
    </source>
</evidence>